<accession>A0A4Q1S8T6</accession>
<dbReference type="InterPro" id="IPR017900">
    <property type="entry name" value="4Fe4S_Fe_S_CS"/>
</dbReference>
<feature type="domain" description="4Fe-4S ferredoxin-type" evidence="10">
    <location>
        <begin position="502"/>
        <end position="531"/>
    </location>
</feature>
<dbReference type="PANTHER" id="PTHR30224:SF4">
    <property type="entry name" value="ELECTRON TRANSPORT PROTEIN YCCM-RELATED"/>
    <property type="match status" value="1"/>
</dbReference>
<feature type="transmembrane region" description="Helical" evidence="9">
    <location>
        <begin position="167"/>
        <end position="184"/>
    </location>
</feature>
<evidence type="ECO:0000313" key="12">
    <source>
        <dbReference type="Proteomes" id="UP000290253"/>
    </source>
</evidence>
<evidence type="ECO:0000256" key="8">
    <source>
        <dbReference type="ARBA" id="ARBA00023136"/>
    </source>
</evidence>
<dbReference type="SUPFAM" id="SSF46548">
    <property type="entry name" value="alpha-helical ferredoxin"/>
    <property type="match status" value="1"/>
</dbReference>
<dbReference type="PROSITE" id="PS51379">
    <property type="entry name" value="4FE4S_FER_2"/>
    <property type="match status" value="1"/>
</dbReference>
<keyword evidence="12" id="KW-1185">Reference proteome</keyword>
<keyword evidence="5 9" id="KW-1133">Transmembrane helix</keyword>
<dbReference type="EMBL" id="SDMK01000005">
    <property type="protein sequence ID" value="RXS93351.1"/>
    <property type="molecule type" value="Genomic_DNA"/>
</dbReference>
<keyword evidence="4" id="KW-0479">Metal-binding</keyword>
<feature type="transmembrane region" description="Helical" evidence="9">
    <location>
        <begin position="196"/>
        <end position="218"/>
    </location>
</feature>
<dbReference type="InterPro" id="IPR017896">
    <property type="entry name" value="4Fe4S_Fe-S-bd"/>
</dbReference>
<evidence type="ECO:0000256" key="3">
    <source>
        <dbReference type="ARBA" id="ARBA00022692"/>
    </source>
</evidence>
<dbReference type="PANTHER" id="PTHR30224">
    <property type="entry name" value="ELECTRON TRANSPORT PROTEIN"/>
    <property type="match status" value="1"/>
</dbReference>
<evidence type="ECO:0000259" key="10">
    <source>
        <dbReference type="PROSITE" id="PS51379"/>
    </source>
</evidence>
<evidence type="ECO:0000256" key="9">
    <source>
        <dbReference type="SAM" id="Phobius"/>
    </source>
</evidence>
<sequence>MPDNFSQAIAQSWTLPFAPTLAVIVAAVLYLRGWRLARATRPLELPPWRAVSFLSGLALFWLALASPLDALGGFLLTAHMTQHLILMSFAPPLIVLGAPTVPLLRGLPRAWVRDDLAPWMNTRAFHGLQEFFTHPAFAWIAMNAAFLGWHTPAAYELALRSPGWHEIEHACFFSTSILFWWFVLEPWPSRNPVSRWAVVPYLMGADLLNTGLSAFLAFGDRIVYPTYAAVPRLFGTTAMNDQIAAGAEMWVLGSIVFWIPLGLTVVQLLSPKRKRLMRMQQQTAAGRRPLPKPIDLLRLPVLGHLLRWRYGRTSLQVVSAAIMGITIWAGFRGSAMSSMNLAGAGVWNIIRPVGLVLILLTANFFCMACPFTLPRELARKLGIAKLRWPQWLRRKWIAAGLLILFFWAYEQFVLWDSPRATAILLLAYIGTALLVDSLFTGGNFCKYVCPVGQFNFAASMLAPAELGMRSKAVCDSCATSDCINGRSGGNQKQRGCELELYMPTKIGNMDCTLCMDCVKACPHDNIGLTLLSPARELGRDPQRSSLGRLSSRTDVAAVSLVLTLAAPINAAYMIGPISSRLGTLEAAHPFAGSNLGSLLFTFALSAVALGLSWLAAKLLQAFTRERLRTVFCRFALAVMPLGLAMWVGHLGFHLAMEMPSIPMVAQATYADLAPGAHGYNMALMGSMATMGSASKPANILLMGGAHGMSLLSLQVLVLDLGLLLALYAGWRTAKDIERSPASGRWLIGLYAVLAVAFYAACVWIFTQPMEMRGMGM</sequence>
<keyword evidence="3 9" id="KW-0812">Transmembrane</keyword>
<feature type="transmembrane region" description="Helical" evidence="9">
    <location>
        <begin position="249"/>
        <end position="269"/>
    </location>
</feature>
<evidence type="ECO:0000256" key="5">
    <source>
        <dbReference type="ARBA" id="ARBA00022989"/>
    </source>
</evidence>
<feature type="transmembrane region" description="Helical" evidence="9">
    <location>
        <begin position="353"/>
        <end position="374"/>
    </location>
</feature>
<name>A0A4Q1S8T6_9BACT</name>
<organism evidence="11 12">
    <name type="scientific">Silvibacterium dinghuense</name>
    <dbReference type="NCBI Taxonomy" id="1560006"/>
    <lineage>
        <taxon>Bacteria</taxon>
        <taxon>Pseudomonadati</taxon>
        <taxon>Acidobacteriota</taxon>
        <taxon>Terriglobia</taxon>
        <taxon>Terriglobales</taxon>
        <taxon>Acidobacteriaceae</taxon>
        <taxon>Silvibacterium</taxon>
    </lineage>
</organism>
<evidence type="ECO:0000313" key="11">
    <source>
        <dbReference type="EMBL" id="RXS93351.1"/>
    </source>
</evidence>
<keyword evidence="2" id="KW-1003">Cell membrane</keyword>
<feature type="transmembrane region" description="Helical" evidence="9">
    <location>
        <begin position="595"/>
        <end position="619"/>
    </location>
</feature>
<evidence type="ECO:0000256" key="7">
    <source>
        <dbReference type="ARBA" id="ARBA00023014"/>
    </source>
</evidence>
<evidence type="ECO:0000256" key="6">
    <source>
        <dbReference type="ARBA" id="ARBA00023004"/>
    </source>
</evidence>
<feature type="transmembrane region" description="Helical" evidence="9">
    <location>
        <begin position="136"/>
        <end position="155"/>
    </location>
</feature>
<dbReference type="GO" id="GO:0005886">
    <property type="term" value="C:plasma membrane"/>
    <property type="evidence" value="ECO:0007669"/>
    <property type="project" value="UniProtKB-SubCell"/>
</dbReference>
<keyword evidence="6" id="KW-0408">Iron</keyword>
<dbReference type="AlphaFoldDB" id="A0A4Q1S8T6"/>
<feature type="transmembrane region" description="Helical" evidence="9">
    <location>
        <begin position="745"/>
        <end position="766"/>
    </location>
</feature>
<dbReference type="GO" id="GO:0046872">
    <property type="term" value="F:metal ion binding"/>
    <property type="evidence" value="ECO:0007669"/>
    <property type="project" value="UniProtKB-KW"/>
</dbReference>
<evidence type="ECO:0000256" key="4">
    <source>
        <dbReference type="ARBA" id="ARBA00022723"/>
    </source>
</evidence>
<proteinExistence type="predicted"/>
<dbReference type="PROSITE" id="PS00198">
    <property type="entry name" value="4FE4S_FER_1"/>
    <property type="match status" value="1"/>
</dbReference>
<feature type="transmembrane region" description="Helical" evidence="9">
    <location>
        <begin position="315"/>
        <end position="333"/>
    </location>
</feature>
<feature type="transmembrane region" description="Helical" evidence="9">
    <location>
        <begin position="395"/>
        <end position="414"/>
    </location>
</feature>
<comment type="caution">
    <text evidence="11">The sequence shown here is derived from an EMBL/GenBank/DDBJ whole genome shotgun (WGS) entry which is preliminary data.</text>
</comment>
<feature type="transmembrane region" description="Helical" evidence="9">
    <location>
        <begin position="51"/>
        <end position="78"/>
    </location>
</feature>
<protein>
    <recommendedName>
        <fullName evidence="10">4Fe-4S ferredoxin-type domain-containing protein</fullName>
    </recommendedName>
</protein>
<dbReference type="Pfam" id="PF09678">
    <property type="entry name" value="Caa3_CtaG"/>
    <property type="match status" value="1"/>
</dbReference>
<feature type="transmembrane region" description="Helical" evidence="9">
    <location>
        <begin position="555"/>
        <end position="575"/>
    </location>
</feature>
<keyword evidence="7" id="KW-0411">Iron-sulfur</keyword>
<keyword evidence="8 9" id="KW-0472">Membrane</keyword>
<dbReference type="InterPro" id="IPR052378">
    <property type="entry name" value="NosR_regulator"/>
</dbReference>
<dbReference type="InterPro" id="IPR019108">
    <property type="entry name" value="Caa3_assmbl_CtaG-rel"/>
</dbReference>
<dbReference type="RefSeq" id="WP_129209894.1">
    <property type="nucleotide sequence ID" value="NZ_BMGU01000002.1"/>
</dbReference>
<gene>
    <name evidence="11" type="ORF">ESZ00_18550</name>
</gene>
<dbReference type="Proteomes" id="UP000290253">
    <property type="component" value="Unassembled WGS sequence"/>
</dbReference>
<feature type="transmembrane region" description="Helical" evidence="9">
    <location>
        <begin position="631"/>
        <end position="652"/>
    </location>
</feature>
<evidence type="ECO:0000256" key="1">
    <source>
        <dbReference type="ARBA" id="ARBA00004651"/>
    </source>
</evidence>
<dbReference type="GO" id="GO:0051536">
    <property type="term" value="F:iron-sulfur cluster binding"/>
    <property type="evidence" value="ECO:0007669"/>
    <property type="project" value="UniProtKB-KW"/>
</dbReference>
<feature type="transmembrane region" description="Helical" evidence="9">
    <location>
        <begin position="420"/>
        <end position="439"/>
    </location>
</feature>
<dbReference type="OrthoDB" id="9808789at2"/>
<evidence type="ECO:0000256" key="2">
    <source>
        <dbReference type="ARBA" id="ARBA00022475"/>
    </source>
</evidence>
<comment type="subcellular location">
    <subcellularLocation>
        <location evidence="1">Cell membrane</location>
        <topology evidence="1">Multi-pass membrane protein</topology>
    </subcellularLocation>
</comment>
<feature type="transmembrane region" description="Helical" evidence="9">
    <location>
        <begin position="711"/>
        <end position="733"/>
    </location>
</feature>
<reference evidence="11 12" key="1">
    <citation type="journal article" date="2016" name="Int. J. Syst. Evol. Microbiol.">
        <title>Acidipila dinghuensis sp. nov., an acidobacterium isolated from forest soil.</title>
        <authorList>
            <person name="Jiang Y.W."/>
            <person name="Wang J."/>
            <person name="Chen M.H."/>
            <person name="Lv Y.Y."/>
            <person name="Qiu L.H."/>
        </authorList>
    </citation>
    <scope>NUCLEOTIDE SEQUENCE [LARGE SCALE GENOMIC DNA]</scope>
    <source>
        <strain evidence="11 12">DHOF10</strain>
    </source>
</reference>
<feature type="transmembrane region" description="Helical" evidence="9">
    <location>
        <begin position="12"/>
        <end position="31"/>
    </location>
</feature>
<feature type="transmembrane region" description="Helical" evidence="9">
    <location>
        <begin position="84"/>
        <end position="104"/>
    </location>
</feature>